<dbReference type="Pfam" id="PF05016">
    <property type="entry name" value="ParE_toxin"/>
    <property type="match status" value="1"/>
</dbReference>
<proteinExistence type="predicted"/>
<protein>
    <submittedName>
        <fullName evidence="2">Plasmid stabilization protein</fullName>
    </submittedName>
</protein>
<dbReference type="RefSeq" id="WP_146852612.1">
    <property type="nucleotide sequence ID" value="NZ_BKAG01000031.1"/>
</dbReference>
<dbReference type="AlphaFoldDB" id="A0A512MCU3"/>
<keyword evidence="1" id="KW-1277">Toxin-antitoxin system</keyword>
<dbReference type="OrthoDB" id="278204at2"/>
<sequence>MLPAVFHQEAIQELEEAVVWYAERSPRVAARFQEAIEAGVRSAQEHPERHAFLRQTGKRAVRLDRYPYLIVYEQHPGHIWINAIAHEKRHPDYWLGREL</sequence>
<reference evidence="2 3" key="1">
    <citation type="submission" date="2019-07" db="EMBL/GenBank/DDBJ databases">
        <title>Whole genome shotgun sequence of Brevifollis gellanilyticus NBRC 108608.</title>
        <authorList>
            <person name="Hosoyama A."/>
            <person name="Uohara A."/>
            <person name="Ohji S."/>
            <person name="Ichikawa N."/>
        </authorList>
    </citation>
    <scope>NUCLEOTIDE SEQUENCE [LARGE SCALE GENOMIC DNA]</scope>
    <source>
        <strain evidence="2 3">NBRC 108608</strain>
    </source>
</reference>
<gene>
    <name evidence="2" type="ORF">BGE01nite_38460</name>
</gene>
<dbReference type="InterPro" id="IPR035093">
    <property type="entry name" value="RelE/ParE_toxin_dom_sf"/>
</dbReference>
<keyword evidence="3" id="KW-1185">Reference proteome</keyword>
<dbReference type="Proteomes" id="UP000321577">
    <property type="component" value="Unassembled WGS sequence"/>
</dbReference>
<dbReference type="Gene3D" id="3.30.2310.20">
    <property type="entry name" value="RelE-like"/>
    <property type="match status" value="1"/>
</dbReference>
<comment type="caution">
    <text evidence="2">The sequence shown here is derived from an EMBL/GenBank/DDBJ whole genome shotgun (WGS) entry which is preliminary data.</text>
</comment>
<evidence type="ECO:0000313" key="3">
    <source>
        <dbReference type="Proteomes" id="UP000321577"/>
    </source>
</evidence>
<evidence type="ECO:0000313" key="2">
    <source>
        <dbReference type="EMBL" id="GEP44555.1"/>
    </source>
</evidence>
<name>A0A512MCU3_9BACT</name>
<dbReference type="InterPro" id="IPR007712">
    <property type="entry name" value="RelE/ParE_toxin"/>
</dbReference>
<evidence type="ECO:0000256" key="1">
    <source>
        <dbReference type="ARBA" id="ARBA00022649"/>
    </source>
</evidence>
<organism evidence="2 3">
    <name type="scientific">Brevifollis gellanilyticus</name>
    <dbReference type="NCBI Taxonomy" id="748831"/>
    <lineage>
        <taxon>Bacteria</taxon>
        <taxon>Pseudomonadati</taxon>
        <taxon>Verrucomicrobiota</taxon>
        <taxon>Verrucomicrobiia</taxon>
        <taxon>Verrucomicrobiales</taxon>
        <taxon>Verrucomicrobiaceae</taxon>
    </lineage>
</organism>
<accession>A0A512MCU3</accession>
<dbReference type="EMBL" id="BKAG01000031">
    <property type="protein sequence ID" value="GEP44555.1"/>
    <property type="molecule type" value="Genomic_DNA"/>
</dbReference>